<keyword evidence="4" id="KW-1185">Reference proteome</keyword>
<evidence type="ECO:0000313" key="3">
    <source>
        <dbReference type="EMBL" id="ALA61147.1"/>
    </source>
</evidence>
<feature type="domain" description="Glycosyl hydrolase-like 10" evidence="2">
    <location>
        <begin position="53"/>
        <end position="134"/>
    </location>
</feature>
<dbReference type="SUPFAM" id="SSF51445">
    <property type="entry name" value="(Trans)glycosidases"/>
    <property type="match status" value="1"/>
</dbReference>
<dbReference type="EMBL" id="CP011801">
    <property type="protein sequence ID" value="ALA61147.1"/>
    <property type="molecule type" value="Genomic_DNA"/>
</dbReference>
<dbReference type="Proteomes" id="UP000069205">
    <property type="component" value="Chromosome"/>
</dbReference>
<feature type="domain" description="Glycosyl hydrolase-like 10" evidence="2">
    <location>
        <begin position="156"/>
        <end position="293"/>
    </location>
</feature>
<dbReference type="OrthoDB" id="9773203at2"/>
<dbReference type="PROSITE" id="PS51318">
    <property type="entry name" value="TAT"/>
    <property type="match status" value="1"/>
</dbReference>
<dbReference type="RefSeq" id="WP_053381850.1">
    <property type="nucleotide sequence ID" value="NZ_CP011801.1"/>
</dbReference>
<reference evidence="3 4" key="1">
    <citation type="journal article" date="2015" name="Proc. Natl. Acad. Sci. U.S.A.">
        <title>Expanded metabolic versatility of ubiquitous nitrite-oxidizing bacteria from the genus Nitrospira.</title>
        <authorList>
            <person name="Koch H."/>
            <person name="Lucker S."/>
            <person name="Albertsen M."/>
            <person name="Kitzinger K."/>
            <person name="Herbold C."/>
            <person name="Spieck E."/>
            <person name="Nielsen P.H."/>
            <person name="Wagner M."/>
            <person name="Daims H."/>
        </authorList>
    </citation>
    <scope>NUCLEOTIDE SEQUENCE [LARGE SCALE GENOMIC DNA]</scope>
    <source>
        <strain evidence="3 4">NSP M-1</strain>
    </source>
</reference>
<dbReference type="KEGG" id="nmv:NITMOv2_4779"/>
<organism evidence="3 4">
    <name type="scientific">Nitrospira moscoviensis</name>
    <dbReference type="NCBI Taxonomy" id="42253"/>
    <lineage>
        <taxon>Bacteria</taxon>
        <taxon>Pseudomonadati</taxon>
        <taxon>Nitrospirota</taxon>
        <taxon>Nitrospiria</taxon>
        <taxon>Nitrospirales</taxon>
        <taxon>Nitrospiraceae</taxon>
        <taxon>Nitrospira</taxon>
    </lineage>
</organism>
<evidence type="ECO:0000313" key="4">
    <source>
        <dbReference type="Proteomes" id="UP000069205"/>
    </source>
</evidence>
<proteinExistence type="predicted"/>
<evidence type="ECO:0000259" key="2">
    <source>
        <dbReference type="Pfam" id="PF02638"/>
    </source>
</evidence>
<dbReference type="InterPro" id="IPR052177">
    <property type="entry name" value="Divisome_Glycosyl_Hydrolase"/>
</dbReference>
<dbReference type="InterPro" id="IPR017853">
    <property type="entry name" value="GH"/>
</dbReference>
<dbReference type="AlphaFoldDB" id="A0A0K2GKJ1"/>
<evidence type="ECO:0000256" key="1">
    <source>
        <dbReference type="ARBA" id="ARBA00022729"/>
    </source>
</evidence>
<dbReference type="PANTHER" id="PTHR43405">
    <property type="entry name" value="GLYCOSYL HYDROLASE DIGH"/>
    <property type="match status" value="1"/>
</dbReference>
<dbReference type="InterPro" id="IPR006311">
    <property type="entry name" value="TAT_signal"/>
</dbReference>
<dbReference type="InterPro" id="IPR003790">
    <property type="entry name" value="GHL10"/>
</dbReference>
<dbReference type="Pfam" id="PF02638">
    <property type="entry name" value="GHL10"/>
    <property type="match status" value="2"/>
</dbReference>
<sequence length="391" mass="43689">MSDRSLTRRQFLRYAAALAALSAGSRLTGCASSVARADGPVERESRAILDEGLNWVTKQSAERVCSRIARAGFNVFIPCVWHGRGTIWPSKLAPWDSHNVRAQGFDPLGNLLQTAGRYGIEVYPWFTVSLRQREFFQDFYDSGTPAQRFDVHLQSFREFMSSLIFEVAAAYPVHGINLDFVSAGGISDSPRWVEDYRRKTGRNLLLDRQVRRIPGWDMKELIAWQAAAVTDLVRRVSLSCRRAKPDIVVSMSGDPVHPLLRLEGHDSAKWADDGLIDVLYNMHYEPAPDFAAMKTIQSAMKRPEAMVVGVGNYEEATATSPVRSREPERVADLIRDARTLQQGNGVCVYLYSMLNDAQIDVLQTGVFAKPARPRWVKADASADPNGVGRSR</sequence>
<accession>A0A0K2GKJ1</accession>
<dbReference type="Gene3D" id="3.20.20.80">
    <property type="entry name" value="Glycosidases"/>
    <property type="match status" value="1"/>
</dbReference>
<name>A0A0K2GKJ1_NITMO</name>
<protein>
    <recommendedName>
        <fullName evidence="2">Glycosyl hydrolase-like 10 domain-containing protein</fullName>
    </recommendedName>
</protein>
<dbReference type="STRING" id="42253.NITMOv2_4779"/>
<dbReference type="PATRIC" id="fig|42253.5.peg.4710"/>
<dbReference type="PANTHER" id="PTHR43405:SF1">
    <property type="entry name" value="GLYCOSYL HYDROLASE DIGH"/>
    <property type="match status" value="1"/>
</dbReference>
<keyword evidence="1" id="KW-0732">Signal</keyword>
<gene>
    <name evidence="3" type="ORF">NITMOv2_4779</name>
</gene>